<dbReference type="OrthoDB" id="3836772at2759"/>
<dbReference type="PANTHER" id="PTHR39602:SF2">
    <property type="entry name" value="ACW-9"/>
    <property type="match status" value="1"/>
</dbReference>
<feature type="region of interest" description="Disordered" evidence="1">
    <location>
        <begin position="285"/>
        <end position="320"/>
    </location>
</feature>
<accession>A0A8H4QAV1</accession>
<dbReference type="Proteomes" id="UP000562929">
    <property type="component" value="Unassembled WGS sequence"/>
</dbReference>
<sequence length="459" mass="44183">MKYAYTIVGFALASSSFADECVRKCNEAHNACLGKPNAHRPTCASDYAACLGYNPYTQGDYSTPTACSKAAQPTDSPSPEACDCAKNCNYEYNACRGKPDANRSTCAASYSTCLGYSPFGPDGSLIPPTACAPGAARAGAPGGGAPSGVAPGIGAPATDSPTIETPPGEDTGSSVVPGQGDYPGTFPGGVPSGVGPVTGYPPSESTPSAAVPVGNGPSGSTPASKPPTSGADSPEACAQACYTAYNVCRGKPDANRSTCASEYAGCLGYNPFGSDGSLVTPTACSTAGGSPTAGSSPSGGSSPGASGVPGEYPSGDAHPSGNGASGAGYLEACAEACKNAHNACRTRANANLSTCGSEYASCLGYGNSGSSGSLLGLTACSQSLTPTTTPDTSGGSPNPSSAGNKVPIQGSSEATGGGDASATGGAGPSGGAAPVVTAGGHGVRPTAMAMMVAVGLACL</sequence>
<keyword evidence="3" id="KW-1185">Reference proteome</keyword>
<comment type="caution">
    <text evidence="2">The sequence shown here is derived from an EMBL/GenBank/DDBJ whole genome shotgun (WGS) entry which is preliminary data.</text>
</comment>
<evidence type="ECO:0000313" key="2">
    <source>
        <dbReference type="EMBL" id="KAF4592357.1"/>
    </source>
</evidence>
<name>A0A8H4QAV1_9HYPO</name>
<feature type="region of interest" description="Disordered" evidence="1">
    <location>
        <begin position="385"/>
        <end position="430"/>
    </location>
</feature>
<feature type="compositionally biased region" description="Low complexity" evidence="1">
    <location>
        <begin position="147"/>
        <end position="157"/>
    </location>
</feature>
<protein>
    <submittedName>
        <fullName evidence="2">Cell wall glycoprotein</fullName>
    </submittedName>
</protein>
<dbReference type="AlphaFoldDB" id="A0A8H4QAV1"/>
<organism evidence="2 3">
    <name type="scientific">Ophiocordyceps camponoti-floridani</name>
    <dbReference type="NCBI Taxonomy" id="2030778"/>
    <lineage>
        <taxon>Eukaryota</taxon>
        <taxon>Fungi</taxon>
        <taxon>Dikarya</taxon>
        <taxon>Ascomycota</taxon>
        <taxon>Pezizomycotina</taxon>
        <taxon>Sordariomycetes</taxon>
        <taxon>Hypocreomycetidae</taxon>
        <taxon>Hypocreales</taxon>
        <taxon>Ophiocordycipitaceae</taxon>
        <taxon>Ophiocordyceps</taxon>
    </lineage>
</organism>
<proteinExistence type="predicted"/>
<feature type="compositionally biased region" description="Low complexity" evidence="1">
    <location>
        <begin position="285"/>
        <end position="310"/>
    </location>
</feature>
<feature type="region of interest" description="Disordered" evidence="1">
    <location>
        <begin position="134"/>
        <end position="233"/>
    </location>
</feature>
<dbReference type="EMBL" id="JAACLJ010000002">
    <property type="protein sequence ID" value="KAF4592357.1"/>
    <property type="molecule type" value="Genomic_DNA"/>
</dbReference>
<evidence type="ECO:0000256" key="1">
    <source>
        <dbReference type="SAM" id="MobiDB-lite"/>
    </source>
</evidence>
<feature type="compositionally biased region" description="Low complexity" evidence="1">
    <location>
        <begin position="193"/>
        <end position="203"/>
    </location>
</feature>
<dbReference type="PANTHER" id="PTHR39602">
    <property type="entry name" value="ACW-9"/>
    <property type="match status" value="1"/>
</dbReference>
<feature type="compositionally biased region" description="Polar residues" evidence="1">
    <location>
        <begin position="218"/>
        <end position="231"/>
    </location>
</feature>
<evidence type="ECO:0000313" key="3">
    <source>
        <dbReference type="Proteomes" id="UP000562929"/>
    </source>
</evidence>
<gene>
    <name evidence="2" type="ORF">GQ602_002656</name>
</gene>
<reference evidence="2 3" key="1">
    <citation type="journal article" date="2020" name="G3 (Bethesda)">
        <title>Genetic Underpinnings of Host Manipulation by Ophiocordyceps as Revealed by Comparative Transcriptomics.</title>
        <authorList>
            <person name="Will I."/>
            <person name="Das B."/>
            <person name="Trinh T."/>
            <person name="Brachmann A."/>
            <person name="Ohm R.A."/>
            <person name="de Bekker C."/>
        </authorList>
    </citation>
    <scope>NUCLEOTIDE SEQUENCE [LARGE SCALE GENOMIC DNA]</scope>
    <source>
        <strain evidence="2 3">EC05</strain>
    </source>
</reference>
<feature type="compositionally biased region" description="Low complexity" evidence="1">
    <location>
        <begin position="385"/>
        <end position="414"/>
    </location>
</feature>
<feature type="compositionally biased region" description="Gly residues" evidence="1">
    <location>
        <begin position="415"/>
        <end position="430"/>
    </location>
</feature>